<evidence type="ECO:0000313" key="3">
    <source>
        <dbReference type="Proteomes" id="UP000500767"/>
    </source>
</evidence>
<dbReference type="PANTHER" id="PTHR30296:SF0">
    <property type="entry name" value="LACTATE UTILIZATION PROTEIN A"/>
    <property type="match status" value="1"/>
</dbReference>
<gene>
    <name evidence="2" type="ORF">HN018_18200</name>
</gene>
<dbReference type="InterPro" id="IPR004017">
    <property type="entry name" value="Cys_rich_dom"/>
</dbReference>
<organism evidence="2 3">
    <name type="scientific">Lichenicola cladoniae</name>
    <dbReference type="NCBI Taxonomy" id="1484109"/>
    <lineage>
        <taxon>Bacteria</taxon>
        <taxon>Pseudomonadati</taxon>
        <taxon>Pseudomonadota</taxon>
        <taxon>Alphaproteobacteria</taxon>
        <taxon>Acetobacterales</taxon>
        <taxon>Acetobacteraceae</taxon>
        <taxon>Lichenicola</taxon>
    </lineage>
</organism>
<dbReference type="Proteomes" id="UP000500767">
    <property type="component" value="Chromosome"/>
</dbReference>
<dbReference type="AlphaFoldDB" id="A0A6M8HU04"/>
<dbReference type="EMBL" id="CP053708">
    <property type="protein sequence ID" value="QKE91705.1"/>
    <property type="molecule type" value="Genomic_DNA"/>
</dbReference>
<dbReference type="GO" id="GO:0016491">
    <property type="term" value="F:oxidoreductase activity"/>
    <property type="evidence" value="ECO:0007669"/>
    <property type="project" value="UniProtKB-ARBA"/>
</dbReference>
<evidence type="ECO:0000259" key="1">
    <source>
        <dbReference type="Pfam" id="PF02754"/>
    </source>
</evidence>
<protein>
    <submittedName>
        <fullName evidence="2">(Fe-S)-binding protein</fullName>
    </submittedName>
</protein>
<evidence type="ECO:0000313" key="2">
    <source>
        <dbReference type="EMBL" id="QKE91705.1"/>
    </source>
</evidence>
<feature type="domain" description="Cysteine-rich" evidence="1">
    <location>
        <begin position="126"/>
        <end position="219"/>
    </location>
</feature>
<sequence>MRIGLFIPCFIDTFYPDVGIATLELLERLGLDVAYPFDQTCCGQPMGNSGFTAECHAVERLFVENFAGFDAIVCPSASCTNQVRNKFSVDDEAGRLVRGKTYELVEFLHDVIGLDRLPRAEFPYQVTLHNSCTALRALDHEPAPEMNLPFHSKPRALLATVEGLTIVETDRAGECCGFGGTYSVTEEAVSARMGLDKVTRQQNTGAAYVVSADMSCLMHQQGCAARAGIDLNYLHIAQILNGYRP</sequence>
<proteinExistence type="predicted"/>
<dbReference type="Pfam" id="PF02754">
    <property type="entry name" value="CCG"/>
    <property type="match status" value="2"/>
</dbReference>
<feature type="domain" description="Cysteine-rich" evidence="1">
    <location>
        <begin position="4"/>
        <end position="83"/>
    </location>
</feature>
<dbReference type="RefSeq" id="WP_171835323.1">
    <property type="nucleotide sequence ID" value="NZ_CP053708.1"/>
</dbReference>
<reference evidence="2 3" key="1">
    <citation type="journal article" date="2014" name="World J. Microbiol. Biotechnol.">
        <title>Biodiversity and physiological characteristics of Antarctic and Arctic lichens-associated bacteria.</title>
        <authorList>
            <person name="Lee Y.M."/>
            <person name="Kim E.H."/>
            <person name="Lee H.K."/>
            <person name="Hong S.G."/>
        </authorList>
    </citation>
    <scope>NUCLEOTIDE SEQUENCE [LARGE SCALE GENOMIC DNA]</scope>
    <source>
        <strain evidence="2 3">PAMC 26569</strain>
    </source>
</reference>
<dbReference type="PANTHER" id="PTHR30296">
    <property type="entry name" value="UNCHARACTERIZED PROTEIN YKGE"/>
    <property type="match status" value="1"/>
</dbReference>
<name>A0A6M8HU04_9PROT</name>
<dbReference type="GO" id="GO:0005829">
    <property type="term" value="C:cytosol"/>
    <property type="evidence" value="ECO:0007669"/>
    <property type="project" value="TreeGrafter"/>
</dbReference>
<accession>A0A6M8HU04</accession>
<keyword evidence="3" id="KW-1185">Reference proteome</keyword>
<dbReference type="KEGG" id="lck:HN018_18200"/>